<name>M9RDC6_9RHOB</name>
<sequence length="161" mass="17053">MWCFGFGIVVRHKHHNDVFGGVEICHEGNISRLDPIAKDEFIKPSITGTADQVVFTGIGVRSAQGPIGEQCIAVLVATRKRVVAGAAVKIIKAAFDDVVISAAIKILAVPFRTTVSSPSVATGGPSGSIASSGDVSSVRHLCHLRQVPQDPMQPKAREEFP</sequence>
<keyword evidence="2" id="KW-1185">Reference proteome</keyword>
<accession>M9RDC6</accession>
<protein>
    <submittedName>
        <fullName evidence="1">Uncharacterized protein</fullName>
    </submittedName>
</protein>
<dbReference type="Proteomes" id="UP000005307">
    <property type="component" value="Chromosome"/>
</dbReference>
<dbReference type="EMBL" id="CP003740">
    <property type="protein sequence ID" value="AGI67830.1"/>
    <property type="molecule type" value="Genomic_DNA"/>
</dbReference>
<organism evidence="1 2">
    <name type="scientific">Octadecabacter antarcticus 307</name>
    <dbReference type="NCBI Taxonomy" id="391626"/>
    <lineage>
        <taxon>Bacteria</taxon>
        <taxon>Pseudomonadati</taxon>
        <taxon>Pseudomonadota</taxon>
        <taxon>Alphaproteobacteria</taxon>
        <taxon>Rhodobacterales</taxon>
        <taxon>Roseobacteraceae</taxon>
        <taxon>Octadecabacter</taxon>
    </lineage>
</organism>
<dbReference type="HOGENOM" id="CLU_1642003_0_0_5"/>
<gene>
    <name evidence="1" type="ORF">OAN307_c22030</name>
</gene>
<evidence type="ECO:0000313" key="1">
    <source>
        <dbReference type="EMBL" id="AGI67830.1"/>
    </source>
</evidence>
<dbReference type="AlphaFoldDB" id="M9RDC6"/>
<proteinExistence type="predicted"/>
<evidence type="ECO:0000313" key="2">
    <source>
        <dbReference type="Proteomes" id="UP000005307"/>
    </source>
</evidence>
<dbReference type="KEGG" id="oat:OAN307_c22030"/>
<reference evidence="1 2" key="1">
    <citation type="journal article" date="2013" name="PLoS ONE">
        <title>Poles Apart: Arctic and Antarctic Octadecabacter strains Share High Genome Plasticity and a New Type of Xanthorhodopsin.</title>
        <authorList>
            <person name="Vollmers J."/>
            <person name="Voget S."/>
            <person name="Dietrich S."/>
            <person name="Gollnow K."/>
            <person name="Smits M."/>
            <person name="Meyer K."/>
            <person name="Brinkhoff T."/>
            <person name="Simon M."/>
            <person name="Daniel R."/>
        </authorList>
    </citation>
    <scope>NUCLEOTIDE SEQUENCE [LARGE SCALE GENOMIC DNA]</scope>
    <source>
        <strain evidence="1 2">307</strain>
    </source>
</reference>